<dbReference type="PANTHER" id="PTHR24100:SF151">
    <property type="entry name" value="ICOS LIGAND"/>
    <property type="match status" value="1"/>
</dbReference>
<dbReference type="Gene3D" id="2.60.40.10">
    <property type="entry name" value="Immunoglobulins"/>
    <property type="match status" value="2"/>
</dbReference>
<comment type="subcellular location">
    <subcellularLocation>
        <location evidence="1">Membrane</location>
    </subcellularLocation>
</comment>
<reference evidence="6 7" key="1">
    <citation type="submission" date="2019-06" db="EMBL/GenBank/DDBJ databases">
        <title>A chromosome-scale genome assembly of the European perch, Perca fluviatilis.</title>
        <authorList>
            <person name="Roques C."/>
            <person name="Zahm M."/>
            <person name="Cabau C."/>
            <person name="Klopp C."/>
            <person name="Bouchez O."/>
            <person name="Donnadieu C."/>
            <person name="Kuhl H."/>
            <person name="Gislard M."/>
            <person name="Guendouz S."/>
            <person name="Journot L."/>
            <person name="Haffray P."/>
            <person name="Bestin A."/>
            <person name="Morvezen R."/>
            <person name="Feron R."/>
            <person name="Wen M."/>
            <person name="Jouanno E."/>
            <person name="Herpin A."/>
            <person name="Schartl M."/>
            <person name="Postlethwait J."/>
            <person name="Schaerlinger B."/>
            <person name="Chardard D."/>
            <person name="Lecocq T."/>
            <person name="Poncet C."/>
            <person name="Jaffrelo L."/>
            <person name="Lampietro C."/>
            <person name="Guiguen Y."/>
        </authorList>
    </citation>
    <scope>NUCLEOTIDE SEQUENCE [LARGE SCALE GENOMIC DNA]</scope>
    <source>
        <tissue evidence="6">Blood</tissue>
    </source>
</reference>
<dbReference type="EMBL" id="VHII01000001">
    <property type="protein sequence ID" value="KAF1394584.1"/>
    <property type="molecule type" value="Genomic_DNA"/>
</dbReference>
<dbReference type="PANTHER" id="PTHR24100">
    <property type="entry name" value="BUTYROPHILIN"/>
    <property type="match status" value="1"/>
</dbReference>
<protein>
    <recommendedName>
        <fullName evidence="5">Immunoglobulin domain-containing protein</fullName>
    </recommendedName>
</protein>
<dbReference type="SUPFAM" id="SSF48726">
    <property type="entry name" value="Immunoglobulin"/>
    <property type="match status" value="2"/>
</dbReference>
<keyword evidence="2" id="KW-0472">Membrane</keyword>
<evidence type="ECO:0000313" key="7">
    <source>
        <dbReference type="Proteomes" id="UP000465112"/>
    </source>
</evidence>
<name>A0A6A5FQ81_PERFL</name>
<keyword evidence="3" id="KW-0393">Immunoglobulin domain</keyword>
<feature type="domain" description="Immunoglobulin" evidence="5">
    <location>
        <begin position="30"/>
        <end position="141"/>
    </location>
</feature>
<dbReference type="PROSITE" id="PS51257">
    <property type="entry name" value="PROKAR_LIPOPROTEIN"/>
    <property type="match status" value="1"/>
</dbReference>
<feature type="chain" id="PRO_5025389549" description="Immunoglobulin domain-containing protein" evidence="4">
    <location>
        <begin position="23"/>
        <end position="270"/>
    </location>
</feature>
<dbReference type="SMART" id="SM00409">
    <property type="entry name" value="IG"/>
    <property type="match status" value="2"/>
</dbReference>
<keyword evidence="7" id="KW-1185">Reference proteome</keyword>
<dbReference type="Pfam" id="PF07686">
    <property type="entry name" value="V-set"/>
    <property type="match status" value="2"/>
</dbReference>
<dbReference type="InterPro" id="IPR013783">
    <property type="entry name" value="Ig-like_fold"/>
</dbReference>
<feature type="non-terminal residue" evidence="6">
    <location>
        <position position="270"/>
    </location>
</feature>
<evidence type="ECO:0000256" key="2">
    <source>
        <dbReference type="ARBA" id="ARBA00023136"/>
    </source>
</evidence>
<keyword evidence="4" id="KW-0732">Signal</keyword>
<dbReference type="InterPro" id="IPR003599">
    <property type="entry name" value="Ig_sub"/>
</dbReference>
<dbReference type="GO" id="GO:0050852">
    <property type="term" value="P:T cell receptor signaling pathway"/>
    <property type="evidence" value="ECO:0007669"/>
    <property type="project" value="TreeGrafter"/>
</dbReference>
<evidence type="ECO:0000313" key="6">
    <source>
        <dbReference type="EMBL" id="KAF1394584.1"/>
    </source>
</evidence>
<dbReference type="GO" id="GO:0001817">
    <property type="term" value="P:regulation of cytokine production"/>
    <property type="evidence" value="ECO:0007669"/>
    <property type="project" value="TreeGrafter"/>
</dbReference>
<dbReference type="AlphaFoldDB" id="A0A6A5FQ81"/>
<evidence type="ECO:0000259" key="5">
    <source>
        <dbReference type="SMART" id="SM00409"/>
    </source>
</evidence>
<dbReference type="GO" id="GO:0005102">
    <property type="term" value="F:signaling receptor binding"/>
    <property type="evidence" value="ECO:0007669"/>
    <property type="project" value="TreeGrafter"/>
</dbReference>
<feature type="domain" description="Immunoglobulin" evidence="5">
    <location>
        <begin position="149"/>
        <end position="269"/>
    </location>
</feature>
<gene>
    <name evidence="6" type="ORF">PFLUV_G00002560</name>
</gene>
<feature type="signal peptide" evidence="4">
    <location>
        <begin position="1"/>
        <end position="22"/>
    </location>
</feature>
<sequence>MMMKMMISILLLIIMLTSCVSGTFVVNVTQSSYQAEENQDITLEWTFTTNNHTSYNPLYILCELLTDLRPLGLFYLHGGVEVPEFQDEQFAGRVQWDKDVFREGRLRLHVSRLRTNDSGLYVCKVFTSYGLSSGKCWLNVSGEHRLTCPQTIEAAEGDDVIIQCGLDPPVDLSDYTLDVARLDLGDDDGDVYCYRRGKDQQDDQMDRYRDRTTLNHEDLIRGIVTLKISSVTLSDSGPYKVYVPDLRASFIVNITVGSAKEESVWIIVLA</sequence>
<dbReference type="GO" id="GO:0009897">
    <property type="term" value="C:external side of plasma membrane"/>
    <property type="evidence" value="ECO:0007669"/>
    <property type="project" value="TreeGrafter"/>
</dbReference>
<evidence type="ECO:0000256" key="3">
    <source>
        <dbReference type="ARBA" id="ARBA00023319"/>
    </source>
</evidence>
<dbReference type="InterPro" id="IPR036179">
    <property type="entry name" value="Ig-like_dom_sf"/>
</dbReference>
<organism evidence="6 7">
    <name type="scientific">Perca fluviatilis</name>
    <name type="common">European perch</name>
    <dbReference type="NCBI Taxonomy" id="8168"/>
    <lineage>
        <taxon>Eukaryota</taxon>
        <taxon>Metazoa</taxon>
        <taxon>Chordata</taxon>
        <taxon>Craniata</taxon>
        <taxon>Vertebrata</taxon>
        <taxon>Euteleostomi</taxon>
        <taxon>Actinopterygii</taxon>
        <taxon>Neopterygii</taxon>
        <taxon>Teleostei</taxon>
        <taxon>Neoteleostei</taxon>
        <taxon>Acanthomorphata</taxon>
        <taxon>Eupercaria</taxon>
        <taxon>Perciformes</taxon>
        <taxon>Percoidei</taxon>
        <taxon>Percidae</taxon>
        <taxon>Percinae</taxon>
        <taxon>Perca</taxon>
    </lineage>
</organism>
<dbReference type="Proteomes" id="UP000465112">
    <property type="component" value="Chromosome 1"/>
</dbReference>
<evidence type="ECO:0000256" key="4">
    <source>
        <dbReference type="SAM" id="SignalP"/>
    </source>
</evidence>
<dbReference type="InterPro" id="IPR050504">
    <property type="entry name" value="IgSF_BTN/MOG"/>
</dbReference>
<comment type="caution">
    <text evidence="6">The sequence shown here is derived from an EMBL/GenBank/DDBJ whole genome shotgun (WGS) entry which is preliminary data.</text>
</comment>
<evidence type="ECO:0000256" key="1">
    <source>
        <dbReference type="ARBA" id="ARBA00004370"/>
    </source>
</evidence>
<dbReference type="InterPro" id="IPR013106">
    <property type="entry name" value="Ig_V-set"/>
</dbReference>
<accession>A0A6A5FQ81</accession>
<proteinExistence type="predicted"/>